<keyword evidence="3" id="KW-1185">Reference proteome</keyword>
<comment type="caution">
    <text evidence="2">The sequence shown here is derived from an EMBL/GenBank/DDBJ whole genome shotgun (WGS) entry which is preliminary data.</text>
</comment>
<dbReference type="GO" id="GO:0005730">
    <property type="term" value="C:nucleolus"/>
    <property type="evidence" value="ECO:0007669"/>
    <property type="project" value="TreeGrafter"/>
</dbReference>
<organism evidence="2 3">
    <name type="scientific">Coregonus suidteri</name>
    <dbReference type="NCBI Taxonomy" id="861788"/>
    <lineage>
        <taxon>Eukaryota</taxon>
        <taxon>Metazoa</taxon>
        <taxon>Chordata</taxon>
        <taxon>Craniata</taxon>
        <taxon>Vertebrata</taxon>
        <taxon>Euteleostomi</taxon>
        <taxon>Actinopterygii</taxon>
        <taxon>Neopterygii</taxon>
        <taxon>Teleostei</taxon>
        <taxon>Protacanthopterygii</taxon>
        <taxon>Salmoniformes</taxon>
        <taxon>Salmonidae</taxon>
        <taxon>Coregoninae</taxon>
        <taxon>Coregonus</taxon>
    </lineage>
</organism>
<dbReference type="GO" id="GO:0003729">
    <property type="term" value="F:mRNA binding"/>
    <property type="evidence" value="ECO:0007669"/>
    <property type="project" value="TreeGrafter"/>
</dbReference>
<dbReference type="GO" id="GO:0043634">
    <property type="term" value="P:polyadenylation-dependent ncRNA catabolic process"/>
    <property type="evidence" value="ECO:0007669"/>
    <property type="project" value="TreeGrafter"/>
</dbReference>
<dbReference type="InterPro" id="IPR043519">
    <property type="entry name" value="NT_sf"/>
</dbReference>
<name>A0AAN8KFM2_9TELE</name>
<dbReference type="AlphaFoldDB" id="A0AAN8KFM2"/>
<dbReference type="Gene3D" id="3.30.460.10">
    <property type="entry name" value="Beta Polymerase, domain 2"/>
    <property type="match status" value="1"/>
</dbReference>
<dbReference type="InterPro" id="IPR054708">
    <property type="entry name" value="MTPAP-like_central"/>
</dbReference>
<dbReference type="GO" id="GO:0031123">
    <property type="term" value="P:RNA 3'-end processing"/>
    <property type="evidence" value="ECO:0007669"/>
    <property type="project" value="TreeGrafter"/>
</dbReference>
<dbReference type="GO" id="GO:0031499">
    <property type="term" value="C:TRAMP complex"/>
    <property type="evidence" value="ECO:0007669"/>
    <property type="project" value="TreeGrafter"/>
</dbReference>
<protein>
    <recommendedName>
        <fullName evidence="1">Poly(A) RNA polymerase mitochondrial-like central palm domain-containing protein</fullName>
    </recommendedName>
</protein>
<sequence length="72" mass="8472">MGTPWKVKNYSEGILGLHEEINDFYKYMSPRAEEERMRMEVVDRIERVIKDLWPTADVQVFGSFSTGLYLPT</sequence>
<dbReference type="Proteomes" id="UP001356427">
    <property type="component" value="Unassembled WGS sequence"/>
</dbReference>
<proteinExistence type="predicted"/>
<dbReference type="SUPFAM" id="SSF81301">
    <property type="entry name" value="Nucleotidyltransferase"/>
    <property type="match status" value="1"/>
</dbReference>
<accession>A0AAN8KFM2</accession>
<dbReference type="PANTHER" id="PTHR23092:SF51">
    <property type="entry name" value="TERMINAL NUCLEOTIDYLTRANSFERASE 4B"/>
    <property type="match status" value="1"/>
</dbReference>
<feature type="domain" description="Poly(A) RNA polymerase mitochondrial-like central palm" evidence="1">
    <location>
        <begin position="17"/>
        <end position="71"/>
    </location>
</feature>
<reference evidence="2 3" key="1">
    <citation type="submission" date="2021-04" db="EMBL/GenBank/DDBJ databases">
        <authorList>
            <person name="De Guttry C."/>
            <person name="Zahm M."/>
            <person name="Klopp C."/>
            <person name="Cabau C."/>
            <person name="Louis A."/>
            <person name="Berthelot C."/>
            <person name="Parey E."/>
            <person name="Roest Crollius H."/>
            <person name="Montfort J."/>
            <person name="Robinson-Rechavi M."/>
            <person name="Bucao C."/>
            <person name="Bouchez O."/>
            <person name="Gislard M."/>
            <person name="Lluch J."/>
            <person name="Milhes M."/>
            <person name="Lampietro C."/>
            <person name="Lopez Roques C."/>
            <person name="Donnadieu C."/>
            <person name="Braasch I."/>
            <person name="Desvignes T."/>
            <person name="Postlethwait J."/>
            <person name="Bobe J."/>
            <person name="Wedekind C."/>
            <person name="Guiguen Y."/>
        </authorList>
    </citation>
    <scope>NUCLEOTIDE SEQUENCE [LARGE SCALE GENOMIC DNA]</scope>
    <source>
        <strain evidence="2">Cs_M1</strain>
        <tissue evidence="2">Blood</tissue>
    </source>
</reference>
<dbReference type="PANTHER" id="PTHR23092">
    <property type="entry name" value="POLY(A) RNA POLYMERASE"/>
    <property type="match status" value="1"/>
</dbReference>
<evidence type="ECO:0000313" key="3">
    <source>
        <dbReference type="Proteomes" id="UP001356427"/>
    </source>
</evidence>
<dbReference type="EMBL" id="JAGTTL010000325">
    <property type="protein sequence ID" value="KAK6290768.1"/>
    <property type="molecule type" value="Genomic_DNA"/>
</dbReference>
<dbReference type="Pfam" id="PF22600">
    <property type="entry name" value="MTPAP-like_central"/>
    <property type="match status" value="1"/>
</dbReference>
<gene>
    <name evidence="2" type="ORF">J4Q44_G00388330</name>
</gene>
<evidence type="ECO:0000259" key="1">
    <source>
        <dbReference type="Pfam" id="PF22600"/>
    </source>
</evidence>
<feature type="non-terminal residue" evidence="2">
    <location>
        <position position="72"/>
    </location>
</feature>
<evidence type="ECO:0000313" key="2">
    <source>
        <dbReference type="EMBL" id="KAK6290768.1"/>
    </source>
</evidence>
<dbReference type="GO" id="GO:1990817">
    <property type="term" value="F:poly(A) RNA polymerase activity"/>
    <property type="evidence" value="ECO:0007669"/>
    <property type="project" value="InterPro"/>
</dbReference>
<dbReference type="InterPro" id="IPR045862">
    <property type="entry name" value="Trf4-like"/>
</dbReference>